<sequence length="800" mass="89500">MPQPFPHLTDSDPYNPHSDLPTTPDLRDLPDLSQNGSAARGSMVSSDELDSELQGSFQPAPGPALAALLPGTRSVVSLHAENPSPSPAPGLSASHASRPTITPSGAMPGFSPLLPTVLSLDALIDAPAPEPTASGSATTVDDRALYQYSRFIGLYPRPPTPPITSLAGPASDRYSHPNYTIEVINYDGFILSMAAPARRGNEGVQSRRDALPLARQNAIRIKRHRVRDSLESTQSIAALHNDFRQLLRCIDRAPIYNNNGPFTSSLKDYRVDSTVYFPFSKPSDTMVRKLDLFVRDRRRSSDGTVRMLTSAPERARVASGTKRGASEPVPSGRKRRRLKPAPSDPVCGSPKSGSLRVSGLSIEDKFVPPMDELSILDGMFCSYVSDGASFHIPCVEDSPRELKMDLRLSRADYERRTVAGMLLFGEEASGTRALGHVEQFLAFLGGLQPQARREPQALFQKRLAAVCSVLHACRMANSDHTLLQIARAARFPVAGDIVDFKKNDLRFLHKTYPGTREPHNVFQGPNKDVEFELLQWLRIKPFVHFAEAKFYETIVNVERYLKLSLQHPQERQRGNLRFAQGFRNLVHELSRTYDYITDTKIPFVADDDSRRGIKLRKSFFVSSWDAKQAEEFCDHLVAENKNLTNVQLNYVLFTLQLDVSQILRRLFWALAAHLRESDRELFRKHCAAMGGPDGPACAQKVVFVCSVNRKNGLLHVHNTRPMFDYKMMDFLDQMRFQDYRDPVFRLHAAMMISQDPSRRIYLEDPETVKVQTNLRGFWRREAGAATASNTYGICGNYSVA</sequence>
<gene>
    <name evidence="2" type="ORF">METBISCDRAFT_22216</name>
</gene>
<protein>
    <submittedName>
        <fullName evidence="2">Uncharacterized protein</fullName>
    </submittedName>
</protein>
<feature type="region of interest" description="Disordered" evidence="1">
    <location>
        <begin position="77"/>
        <end position="108"/>
    </location>
</feature>
<keyword evidence="3" id="KW-1185">Reference proteome</keyword>
<feature type="region of interest" description="Disordered" evidence="1">
    <location>
        <begin position="1"/>
        <end position="65"/>
    </location>
</feature>
<evidence type="ECO:0000313" key="3">
    <source>
        <dbReference type="Proteomes" id="UP000268321"/>
    </source>
</evidence>
<evidence type="ECO:0000256" key="1">
    <source>
        <dbReference type="SAM" id="MobiDB-lite"/>
    </source>
</evidence>
<accession>A0A4P9ZFG6</accession>
<proteinExistence type="predicted"/>
<dbReference type="OrthoDB" id="4096032at2759"/>
<feature type="region of interest" description="Disordered" evidence="1">
    <location>
        <begin position="311"/>
        <end position="353"/>
    </location>
</feature>
<evidence type="ECO:0000313" key="2">
    <source>
        <dbReference type="EMBL" id="RKP31613.1"/>
    </source>
</evidence>
<dbReference type="EMBL" id="ML004439">
    <property type="protein sequence ID" value="RKP31613.1"/>
    <property type="molecule type" value="Genomic_DNA"/>
</dbReference>
<reference evidence="3" key="1">
    <citation type="journal article" date="2018" name="Nat. Microbiol.">
        <title>Leveraging single-cell genomics to expand the fungal tree of life.</title>
        <authorList>
            <person name="Ahrendt S.R."/>
            <person name="Quandt C.A."/>
            <person name="Ciobanu D."/>
            <person name="Clum A."/>
            <person name="Salamov A."/>
            <person name="Andreopoulos B."/>
            <person name="Cheng J.F."/>
            <person name="Woyke T."/>
            <person name="Pelin A."/>
            <person name="Henrissat B."/>
            <person name="Reynolds N.K."/>
            <person name="Benny G.L."/>
            <person name="Smith M.E."/>
            <person name="James T.Y."/>
            <person name="Grigoriev I.V."/>
        </authorList>
    </citation>
    <scope>NUCLEOTIDE SEQUENCE [LARGE SCALE GENOMIC DNA]</scope>
    <source>
        <strain evidence="3">Baker2002</strain>
    </source>
</reference>
<dbReference type="Proteomes" id="UP000268321">
    <property type="component" value="Unassembled WGS sequence"/>
</dbReference>
<dbReference type="AlphaFoldDB" id="A0A4P9ZFG6"/>
<name>A0A4P9ZFG6_9ASCO</name>
<organism evidence="2 3">
    <name type="scientific">Metschnikowia bicuspidata</name>
    <dbReference type="NCBI Taxonomy" id="27322"/>
    <lineage>
        <taxon>Eukaryota</taxon>
        <taxon>Fungi</taxon>
        <taxon>Dikarya</taxon>
        <taxon>Ascomycota</taxon>
        <taxon>Saccharomycotina</taxon>
        <taxon>Pichiomycetes</taxon>
        <taxon>Metschnikowiaceae</taxon>
        <taxon>Metschnikowia</taxon>
    </lineage>
</organism>